<reference evidence="1" key="1">
    <citation type="submission" date="2020-04" db="EMBL/GenBank/DDBJ databases">
        <authorList>
            <person name="Alioto T."/>
            <person name="Alioto T."/>
            <person name="Gomez Garrido J."/>
        </authorList>
    </citation>
    <scope>NUCLEOTIDE SEQUENCE</scope>
    <source>
        <strain evidence="1">A484AB</strain>
    </source>
</reference>
<keyword evidence="2" id="KW-1185">Reference proteome</keyword>
<name>A0A7D9EV61_PARCT</name>
<dbReference type="Proteomes" id="UP001152795">
    <property type="component" value="Unassembled WGS sequence"/>
</dbReference>
<sequence length="118" mass="13410">MFDISKGTTSISLCSTFYALFKDKAEESGLLSVKEIEESEKLFFKWAQTEQDPSKIDKKLLAKVDDAPYLVTCGIQFYLIISYVTTEYHEKHAHCLSVSAWFALSIGERVLKSSEENI</sequence>
<evidence type="ECO:0000313" key="2">
    <source>
        <dbReference type="Proteomes" id="UP001152795"/>
    </source>
</evidence>
<dbReference type="EMBL" id="CACRXK020008951">
    <property type="protein sequence ID" value="CAB4016051.1"/>
    <property type="molecule type" value="Genomic_DNA"/>
</dbReference>
<proteinExistence type="predicted"/>
<gene>
    <name evidence="1" type="ORF">PACLA_8A070496</name>
</gene>
<comment type="caution">
    <text evidence="1">The sequence shown here is derived from an EMBL/GenBank/DDBJ whole genome shotgun (WGS) entry which is preliminary data.</text>
</comment>
<protein>
    <submittedName>
        <fullName evidence="1">Uncharacterized protein</fullName>
    </submittedName>
</protein>
<organism evidence="1 2">
    <name type="scientific">Paramuricea clavata</name>
    <name type="common">Red gorgonian</name>
    <name type="synonym">Violescent sea-whip</name>
    <dbReference type="NCBI Taxonomy" id="317549"/>
    <lineage>
        <taxon>Eukaryota</taxon>
        <taxon>Metazoa</taxon>
        <taxon>Cnidaria</taxon>
        <taxon>Anthozoa</taxon>
        <taxon>Octocorallia</taxon>
        <taxon>Malacalcyonacea</taxon>
        <taxon>Plexauridae</taxon>
        <taxon>Paramuricea</taxon>
    </lineage>
</organism>
<accession>A0A7D9EV61</accession>
<evidence type="ECO:0000313" key="1">
    <source>
        <dbReference type="EMBL" id="CAB4016051.1"/>
    </source>
</evidence>
<dbReference type="AlphaFoldDB" id="A0A7D9EV61"/>